<accession>A0ABV9BBS5</accession>
<dbReference type="SUPFAM" id="SSF51735">
    <property type="entry name" value="NAD(P)-binding Rossmann-fold domains"/>
    <property type="match status" value="1"/>
</dbReference>
<reference evidence="3" key="1">
    <citation type="journal article" date="2019" name="Int. J. Syst. Evol. Microbiol.">
        <title>The Global Catalogue of Microorganisms (GCM) 10K type strain sequencing project: providing services to taxonomists for standard genome sequencing and annotation.</title>
        <authorList>
            <consortium name="The Broad Institute Genomics Platform"/>
            <consortium name="The Broad Institute Genome Sequencing Center for Infectious Disease"/>
            <person name="Wu L."/>
            <person name="Ma J."/>
        </authorList>
    </citation>
    <scope>NUCLEOTIDE SEQUENCE [LARGE SCALE GENOMIC DNA]</scope>
    <source>
        <strain evidence="3">CECT 8064</strain>
    </source>
</reference>
<dbReference type="EMBL" id="JBHSFS010000002">
    <property type="protein sequence ID" value="MFC4512251.1"/>
    <property type="molecule type" value="Genomic_DNA"/>
</dbReference>
<dbReference type="InterPro" id="IPR001509">
    <property type="entry name" value="Epimerase_deHydtase"/>
</dbReference>
<dbReference type="Gene3D" id="3.40.50.720">
    <property type="entry name" value="NAD(P)-binding Rossmann-like Domain"/>
    <property type="match status" value="1"/>
</dbReference>
<dbReference type="RefSeq" id="WP_417922327.1">
    <property type="nucleotide sequence ID" value="NZ_JBHSFS010000002.1"/>
</dbReference>
<dbReference type="InterPro" id="IPR036291">
    <property type="entry name" value="NAD(P)-bd_dom_sf"/>
</dbReference>
<evidence type="ECO:0000313" key="2">
    <source>
        <dbReference type="EMBL" id="MFC4512251.1"/>
    </source>
</evidence>
<sequence>MRILIVGGTWFLGRSVAQEALELGWQVTTFNRGRSGADVPSVEAVRGDRTNPVDLARLAAAGPWDAVIDTSSAALAPRDVLAGATALEGVAGRYVYVSTVNAYRGWPSDPLTEESELLDGPPDADEAYGRLPEGWDGPDWYYGRQKAGAERATLAAFGDERVAILRPGVILGPGEYVGRLPWWLRRAERGGTIVAPGSPARSIQPVDVRDVARFALAQATATVGGAYNVVAPVGRETMGGFLQACLKVTGERGLLEWVPDDVLVAHGVEQWTELPLWRTHAGVWTIDSTRAQTAGLVCRPLAETVEATWAWLHRGGVPVQHPRWDEHGLSEEKERQILNALEKQGASAFEDGVR</sequence>
<organism evidence="2 3">
    <name type="scientific">Streptomyces ehimensis</name>
    <dbReference type="NCBI Taxonomy" id="68195"/>
    <lineage>
        <taxon>Bacteria</taxon>
        <taxon>Bacillati</taxon>
        <taxon>Actinomycetota</taxon>
        <taxon>Actinomycetes</taxon>
        <taxon>Kitasatosporales</taxon>
        <taxon>Streptomycetaceae</taxon>
        <taxon>Streptomyces</taxon>
    </lineage>
</organism>
<dbReference type="PANTHER" id="PTHR43245:SF13">
    <property type="entry name" value="UDP-D-APIOSE_UDP-D-XYLOSE SYNTHASE 2"/>
    <property type="match status" value="1"/>
</dbReference>
<name>A0ABV9BBS5_9ACTN</name>
<protein>
    <submittedName>
        <fullName evidence="2">NAD-dependent epimerase/dehydratase family protein</fullName>
    </submittedName>
</protein>
<proteinExistence type="predicted"/>
<gene>
    <name evidence="2" type="ORF">ACFPEN_04800</name>
</gene>
<comment type="caution">
    <text evidence="2">The sequence shown here is derived from an EMBL/GenBank/DDBJ whole genome shotgun (WGS) entry which is preliminary data.</text>
</comment>
<dbReference type="InterPro" id="IPR050177">
    <property type="entry name" value="Lipid_A_modif_metabolic_enz"/>
</dbReference>
<evidence type="ECO:0000259" key="1">
    <source>
        <dbReference type="Pfam" id="PF01370"/>
    </source>
</evidence>
<keyword evidence="3" id="KW-1185">Reference proteome</keyword>
<dbReference type="Pfam" id="PF01370">
    <property type="entry name" value="Epimerase"/>
    <property type="match status" value="1"/>
</dbReference>
<evidence type="ECO:0000313" key="3">
    <source>
        <dbReference type="Proteomes" id="UP001595990"/>
    </source>
</evidence>
<feature type="domain" description="NAD-dependent epimerase/dehydratase" evidence="1">
    <location>
        <begin position="3"/>
        <end position="229"/>
    </location>
</feature>
<dbReference type="PANTHER" id="PTHR43245">
    <property type="entry name" value="BIFUNCTIONAL POLYMYXIN RESISTANCE PROTEIN ARNA"/>
    <property type="match status" value="1"/>
</dbReference>
<dbReference type="Proteomes" id="UP001595990">
    <property type="component" value="Unassembled WGS sequence"/>
</dbReference>